<accession>A0ACC2UBC3</accession>
<sequence length="212" mass="23398">MAQAKLTSERASLEKDRAKITKLALLLGQEKAQFTKDKEALEKEREQFESMKALDAQDTPQWLLDMDLSRHSLDSLSDDDEEATLAQLLRKGGNISTPTPPSPVKKSRSRQDLDLTNAKSHQNIKSKIPTNKLPLQKPSSRTNSTLTRPTAAALLKAQATQARLIQRRDSKLKQASSITPAAPRIQSTCKTPNVALRTKSKSLSSTNLNLTS</sequence>
<dbReference type="EMBL" id="QTSX02000885">
    <property type="protein sequence ID" value="KAJ9084072.1"/>
    <property type="molecule type" value="Genomic_DNA"/>
</dbReference>
<comment type="caution">
    <text evidence="1">The sequence shown here is derived from an EMBL/GenBank/DDBJ whole genome shotgun (WGS) entry which is preliminary data.</text>
</comment>
<proteinExistence type="predicted"/>
<evidence type="ECO:0000313" key="1">
    <source>
        <dbReference type="EMBL" id="KAJ9084072.1"/>
    </source>
</evidence>
<reference evidence="1" key="1">
    <citation type="submission" date="2022-04" db="EMBL/GenBank/DDBJ databases">
        <title>Genome of the entomopathogenic fungus Entomophthora muscae.</title>
        <authorList>
            <person name="Elya C."/>
            <person name="Lovett B.R."/>
            <person name="Lee E."/>
            <person name="Macias A.M."/>
            <person name="Hajek A.E."/>
            <person name="De Bivort B.L."/>
            <person name="Kasson M.T."/>
            <person name="De Fine Licht H.H."/>
            <person name="Stajich J.E."/>
        </authorList>
    </citation>
    <scope>NUCLEOTIDE SEQUENCE</scope>
    <source>
        <strain evidence="1">Berkeley</strain>
    </source>
</reference>
<evidence type="ECO:0000313" key="2">
    <source>
        <dbReference type="Proteomes" id="UP001165960"/>
    </source>
</evidence>
<organism evidence="1 2">
    <name type="scientific">Entomophthora muscae</name>
    <dbReference type="NCBI Taxonomy" id="34485"/>
    <lineage>
        <taxon>Eukaryota</taxon>
        <taxon>Fungi</taxon>
        <taxon>Fungi incertae sedis</taxon>
        <taxon>Zoopagomycota</taxon>
        <taxon>Entomophthoromycotina</taxon>
        <taxon>Entomophthoromycetes</taxon>
        <taxon>Entomophthorales</taxon>
        <taxon>Entomophthoraceae</taxon>
        <taxon>Entomophthora</taxon>
    </lineage>
</organism>
<gene>
    <name evidence="1" type="ORF">DSO57_1028041</name>
</gene>
<dbReference type="Proteomes" id="UP001165960">
    <property type="component" value="Unassembled WGS sequence"/>
</dbReference>
<keyword evidence="2" id="KW-1185">Reference proteome</keyword>
<name>A0ACC2UBC3_9FUNG</name>
<protein>
    <submittedName>
        <fullName evidence="1">Uncharacterized protein</fullName>
    </submittedName>
</protein>